<dbReference type="InterPro" id="IPR048720">
    <property type="entry name" value="PROPPIN"/>
</dbReference>
<reference evidence="6 7" key="1">
    <citation type="submission" date="2015-01" db="EMBL/GenBank/DDBJ databases">
        <title>The Genome Sequence of Capronia semiimmersa CBS27337.</title>
        <authorList>
            <consortium name="The Broad Institute Genomics Platform"/>
            <person name="Cuomo C."/>
            <person name="de Hoog S."/>
            <person name="Gorbushina A."/>
            <person name="Stielow B."/>
            <person name="Teixiera M."/>
            <person name="Abouelleil A."/>
            <person name="Chapman S.B."/>
            <person name="Priest M."/>
            <person name="Young S.K."/>
            <person name="Wortman J."/>
            <person name="Nusbaum C."/>
            <person name="Birren B."/>
        </authorList>
    </citation>
    <scope>NUCLEOTIDE SEQUENCE [LARGE SCALE GENOMIC DNA]</scope>
    <source>
        <strain evidence="6 7">CBS 27337</strain>
    </source>
</reference>
<dbReference type="EMBL" id="KN846957">
    <property type="protein sequence ID" value="KIW71367.1"/>
    <property type="molecule type" value="Genomic_DNA"/>
</dbReference>
<dbReference type="STRING" id="5601.A0A0D2EAN4"/>
<keyword evidence="2" id="KW-0853">WD repeat</keyword>
<evidence type="ECO:0000313" key="6">
    <source>
        <dbReference type="EMBL" id="KIW71367.1"/>
    </source>
</evidence>
<dbReference type="Pfam" id="PF21032">
    <property type="entry name" value="PROPPIN"/>
    <property type="match status" value="1"/>
</dbReference>
<dbReference type="AlphaFoldDB" id="A0A0D2EAN4"/>
<sequence>MNTRPIIDDSSGPIALSASFNSDASCFAIGLDTGFCGMSRASLPSIVWGHLLNCGCLFQCSTQTHASSKLQEVPLPRQFMRRRRDSKTNTDLNAGIGTAEMLGRYNYLALVGGGKNPRWPQTKVMIWDDAKQKVAITLEQKTAVLRVRLTKSWIAIAIQNSIHLYKFSSPPERSAAFETADNPLGLCCLGNRVVAFPGRSPGKVQLVELVSGNVSIIPAHTSALRAMDLSSDGQLLATASETGTLIRVFSTANCTKIAELRRGVDPAYVFSIAISPNSSMLAVTSDKSTLHVFDLPPTASSQSQPTSPLSPSSQRRRSQSPQVSNNEDEAPTNQKWGFLSKIPLLPRVFSDIYSFASTHFEMGDESGGLNNSTISYLPALGSLPNRPQKGILGWIDNSTLICVGTGRDARWERFRIGERPGVTEEGQRTIWRDGWRKYLGS</sequence>
<organism evidence="6 7">
    <name type="scientific">Phialophora macrospora</name>
    <dbReference type="NCBI Taxonomy" id="1851006"/>
    <lineage>
        <taxon>Eukaryota</taxon>
        <taxon>Fungi</taxon>
        <taxon>Dikarya</taxon>
        <taxon>Ascomycota</taxon>
        <taxon>Pezizomycotina</taxon>
        <taxon>Eurotiomycetes</taxon>
        <taxon>Chaetothyriomycetidae</taxon>
        <taxon>Chaetothyriales</taxon>
        <taxon>Herpotrichiellaceae</taxon>
        <taxon>Phialophora</taxon>
    </lineage>
</organism>
<dbReference type="SMART" id="SM00320">
    <property type="entry name" value="WD40"/>
    <property type="match status" value="2"/>
</dbReference>
<dbReference type="InterPro" id="IPR036322">
    <property type="entry name" value="WD40_repeat_dom_sf"/>
</dbReference>
<name>A0A0D2EAN4_9EURO</name>
<feature type="region of interest" description="Disordered" evidence="5">
    <location>
        <begin position="294"/>
        <end position="332"/>
    </location>
</feature>
<evidence type="ECO:0000256" key="1">
    <source>
        <dbReference type="ARBA" id="ARBA00004148"/>
    </source>
</evidence>
<comment type="subcellular location">
    <subcellularLocation>
        <location evidence="1">Vacuole membrane</location>
        <topology evidence="1">Peripheral membrane protein</topology>
    </subcellularLocation>
</comment>
<dbReference type="InterPro" id="IPR015943">
    <property type="entry name" value="WD40/YVTN_repeat-like_dom_sf"/>
</dbReference>
<gene>
    <name evidence="6" type="ORF">PV04_03547</name>
</gene>
<evidence type="ECO:0000313" key="7">
    <source>
        <dbReference type="Proteomes" id="UP000054266"/>
    </source>
</evidence>
<dbReference type="GO" id="GO:0005774">
    <property type="term" value="C:vacuolar membrane"/>
    <property type="evidence" value="ECO:0007669"/>
    <property type="project" value="UniProtKB-SubCell"/>
</dbReference>
<evidence type="ECO:0008006" key="8">
    <source>
        <dbReference type="Google" id="ProtNLM"/>
    </source>
</evidence>
<keyword evidence="3" id="KW-0677">Repeat</keyword>
<dbReference type="SUPFAM" id="SSF50978">
    <property type="entry name" value="WD40 repeat-like"/>
    <property type="match status" value="1"/>
</dbReference>
<dbReference type="InterPro" id="IPR001680">
    <property type="entry name" value="WD40_rpt"/>
</dbReference>
<accession>A0A0D2EAN4</accession>
<proteinExistence type="inferred from homology"/>
<evidence type="ECO:0000256" key="2">
    <source>
        <dbReference type="ARBA" id="ARBA00022574"/>
    </source>
</evidence>
<evidence type="ECO:0000256" key="4">
    <source>
        <dbReference type="ARBA" id="ARBA00025740"/>
    </source>
</evidence>
<feature type="compositionally biased region" description="Low complexity" evidence="5">
    <location>
        <begin position="295"/>
        <end position="313"/>
    </location>
</feature>
<dbReference type="Proteomes" id="UP000054266">
    <property type="component" value="Unassembled WGS sequence"/>
</dbReference>
<evidence type="ECO:0000256" key="5">
    <source>
        <dbReference type="SAM" id="MobiDB-lite"/>
    </source>
</evidence>
<evidence type="ECO:0000256" key="3">
    <source>
        <dbReference type="ARBA" id="ARBA00022737"/>
    </source>
</evidence>
<dbReference type="Gene3D" id="2.130.10.10">
    <property type="entry name" value="YVTN repeat-like/Quinoprotein amine dehydrogenase"/>
    <property type="match status" value="1"/>
</dbReference>
<dbReference type="PANTHER" id="PTHR11227">
    <property type="entry name" value="WD-REPEAT PROTEIN INTERACTING WITH PHOSPHOINOSIDES WIPI -RELATED"/>
    <property type="match status" value="1"/>
</dbReference>
<comment type="similarity">
    <text evidence="4">Belongs to the WD repeat PROPPIN family.</text>
</comment>
<keyword evidence="7" id="KW-1185">Reference proteome</keyword>
<protein>
    <recommendedName>
        <fullName evidence="8">SVP1-like protein 2</fullName>
    </recommendedName>
</protein>